<accession>A0A6J5N9K4</accession>
<evidence type="ECO:0000313" key="1">
    <source>
        <dbReference type="EMBL" id="CAB4155789.1"/>
    </source>
</evidence>
<protein>
    <submittedName>
        <fullName evidence="1">Uncharacterized protein</fullName>
    </submittedName>
</protein>
<sequence length="86" mass="9560">MTISSGDMMLPQKDFKFATITKDDVKLILRALRDYAGQFRTGDVKFSDLTPSDAYSAEVNDVIGEILSVMHLKKKLEGAKVFCVEA</sequence>
<proteinExistence type="predicted"/>
<gene>
    <name evidence="1" type="ORF">UFOVP671_26</name>
</gene>
<organism evidence="1">
    <name type="scientific">uncultured Caudovirales phage</name>
    <dbReference type="NCBI Taxonomy" id="2100421"/>
    <lineage>
        <taxon>Viruses</taxon>
        <taxon>Duplodnaviria</taxon>
        <taxon>Heunggongvirae</taxon>
        <taxon>Uroviricota</taxon>
        <taxon>Caudoviricetes</taxon>
        <taxon>Peduoviridae</taxon>
        <taxon>Maltschvirus</taxon>
        <taxon>Maltschvirus maltsch</taxon>
    </lineage>
</organism>
<reference evidence="1" key="1">
    <citation type="submission" date="2020-04" db="EMBL/GenBank/DDBJ databases">
        <authorList>
            <person name="Chiriac C."/>
            <person name="Salcher M."/>
            <person name="Ghai R."/>
            <person name="Kavagutti S V."/>
        </authorList>
    </citation>
    <scope>NUCLEOTIDE SEQUENCE</scope>
</reference>
<name>A0A6J5N9K4_9CAUD</name>
<dbReference type="EMBL" id="LR796645">
    <property type="protein sequence ID" value="CAB4155789.1"/>
    <property type="molecule type" value="Genomic_DNA"/>
</dbReference>